<dbReference type="AlphaFoldDB" id="A0A392SIM7"/>
<feature type="non-terminal residue" evidence="1">
    <location>
        <position position="1"/>
    </location>
</feature>
<accession>A0A392SIM7</accession>
<sequence length="93" mass="10649">VNPDQVPRALRSTTLRVAPTPEENNQKTELHCALRKTSCALRQRQKVKLPLHKCTARCAKNRKLNRPHSLNCVLRHMHLRVAPYTEHEGIVAV</sequence>
<keyword evidence="2" id="KW-1185">Reference proteome</keyword>
<proteinExistence type="predicted"/>
<dbReference type="EMBL" id="LXQA010376943">
    <property type="protein sequence ID" value="MCI47780.1"/>
    <property type="molecule type" value="Genomic_DNA"/>
</dbReference>
<dbReference type="Proteomes" id="UP000265520">
    <property type="component" value="Unassembled WGS sequence"/>
</dbReference>
<name>A0A392SIM7_9FABA</name>
<evidence type="ECO:0000313" key="1">
    <source>
        <dbReference type="EMBL" id="MCI47780.1"/>
    </source>
</evidence>
<reference evidence="1 2" key="1">
    <citation type="journal article" date="2018" name="Front. Plant Sci.">
        <title>Red Clover (Trifolium pratense) and Zigzag Clover (T. medium) - A Picture of Genomic Similarities and Differences.</title>
        <authorList>
            <person name="Dluhosova J."/>
            <person name="Istvanek J."/>
            <person name="Nedelnik J."/>
            <person name="Repkova J."/>
        </authorList>
    </citation>
    <scope>NUCLEOTIDE SEQUENCE [LARGE SCALE GENOMIC DNA]</scope>
    <source>
        <strain evidence="2">cv. 10/8</strain>
        <tissue evidence="1">Leaf</tissue>
    </source>
</reference>
<organism evidence="1 2">
    <name type="scientific">Trifolium medium</name>
    <dbReference type="NCBI Taxonomy" id="97028"/>
    <lineage>
        <taxon>Eukaryota</taxon>
        <taxon>Viridiplantae</taxon>
        <taxon>Streptophyta</taxon>
        <taxon>Embryophyta</taxon>
        <taxon>Tracheophyta</taxon>
        <taxon>Spermatophyta</taxon>
        <taxon>Magnoliopsida</taxon>
        <taxon>eudicotyledons</taxon>
        <taxon>Gunneridae</taxon>
        <taxon>Pentapetalae</taxon>
        <taxon>rosids</taxon>
        <taxon>fabids</taxon>
        <taxon>Fabales</taxon>
        <taxon>Fabaceae</taxon>
        <taxon>Papilionoideae</taxon>
        <taxon>50 kb inversion clade</taxon>
        <taxon>NPAAA clade</taxon>
        <taxon>Hologalegina</taxon>
        <taxon>IRL clade</taxon>
        <taxon>Trifolieae</taxon>
        <taxon>Trifolium</taxon>
    </lineage>
</organism>
<comment type="caution">
    <text evidence="1">The sequence shown here is derived from an EMBL/GenBank/DDBJ whole genome shotgun (WGS) entry which is preliminary data.</text>
</comment>
<protein>
    <submittedName>
        <fullName evidence="1">Uncharacterized protein</fullName>
    </submittedName>
</protein>
<evidence type="ECO:0000313" key="2">
    <source>
        <dbReference type="Proteomes" id="UP000265520"/>
    </source>
</evidence>